<accession>A0A0N4ZUX2</accession>
<organism evidence="8 9">
    <name type="scientific">Parastrongyloides trichosuri</name>
    <name type="common">Possum-specific nematode worm</name>
    <dbReference type="NCBI Taxonomy" id="131310"/>
    <lineage>
        <taxon>Eukaryota</taxon>
        <taxon>Metazoa</taxon>
        <taxon>Ecdysozoa</taxon>
        <taxon>Nematoda</taxon>
        <taxon>Chromadorea</taxon>
        <taxon>Rhabditida</taxon>
        <taxon>Tylenchina</taxon>
        <taxon>Panagrolaimomorpha</taxon>
        <taxon>Strongyloidoidea</taxon>
        <taxon>Strongyloididae</taxon>
        <taxon>Parastrongyloides</taxon>
    </lineage>
</organism>
<dbReference type="CDD" id="cd08839">
    <property type="entry name" value="ArfGap_SMAP"/>
    <property type="match status" value="1"/>
</dbReference>
<evidence type="ECO:0000256" key="4">
    <source>
        <dbReference type="ARBA" id="ARBA00022833"/>
    </source>
</evidence>
<dbReference type="InterPro" id="IPR038508">
    <property type="entry name" value="ArfGAP_dom_sf"/>
</dbReference>
<name>A0A0N4ZUX2_PARTI</name>
<evidence type="ECO:0000256" key="6">
    <source>
        <dbReference type="SAM" id="MobiDB-lite"/>
    </source>
</evidence>
<feature type="region of interest" description="Disordered" evidence="6">
    <location>
        <begin position="328"/>
        <end position="369"/>
    </location>
</feature>
<evidence type="ECO:0000256" key="3">
    <source>
        <dbReference type="ARBA" id="ARBA00022771"/>
    </source>
</evidence>
<evidence type="ECO:0000313" key="9">
    <source>
        <dbReference type="WBParaSite" id="PTRK_0001238400.1"/>
    </source>
</evidence>
<protein>
    <submittedName>
        <fullName evidence="9">Arf-GAP domain-containing protein</fullName>
    </submittedName>
</protein>
<dbReference type="PANTHER" id="PTHR45705:SF1">
    <property type="entry name" value="FI20236P1"/>
    <property type="match status" value="1"/>
</dbReference>
<dbReference type="AlphaFoldDB" id="A0A0N4ZUX2"/>
<dbReference type="PANTHER" id="PTHR45705">
    <property type="entry name" value="FI20236P1"/>
    <property type="match status" value="1"/>
</dbReference>
<dbReference type="InterPro" id="IPR001164">
    <property type="entry name" value="ArfGAP_dom"/>
</dbReference>
<evidence type="ECO:0000256" key="2">
    <source>
        <dbReference type="ARBA" id="ARBA00022723"/>
    </source>
</evidence>
<dbReference type="PROSITE" id="PS50115">
    <property type="entry name" value="ARFGAP"/>
    <property type="match status" value="1"/>
</dbReference>
<evidence type="ECO:0000256" key="1">
    <source>
        <dbReference type="ARBA" id="ARBA00022468"/>
    </source>
</evidence>
<dbReference type="WBParaSite" id="PTRK_0001238400.1">
    <property type="protein sequence ID" value="PTRK_0001238400.1"/>
    <property type="gene ID" value="PTRK_0001238400"/>
</dbReference>
<feature type="domain" description="Arf-GAP" evidence="7">
    <location>
        <begin position="15"/>
        <end position="141"/>
    </location>
</feature>
<evidence type="ECO:0000259" key="7">
    <source>
        <dbReference type="PROSITE" id="PS50115"/>
    </source>
</evidence>
<dbReference type="FunFam" id="1.10.220.150:FF:000009">
    <property type="entry name" value="stromal membrane-associated protein 1 isoform X1"/>
    <property type="match status" value="1"/>
</dbReference>
<dbReference type="InterPro" id="IPR037278">
    <property type="entry name" value="ARFGAP/RecO"/>
</dbReference>
<dbReference type="GO" id="GO:0008270">
    <property type="term" value="F:zinc ion binding"/>
    <property type="evidence" value="ECO:0007669"/>
    <property type="project" value="UniProtKB-KW"/>
</dbReference>
<keyword evidence="8" id="KW-1185">Reference proteome</keyword>
<evidence type="ECO:0000256" key="5">
    <source>
        <dbReference type="PROSITE-ProRule" id="PRU00288"/>
    </source>
</evidence>
<dbReference type="Pfam" id="PF01412">
    <property type="entry name" value="ArfGap"/>
    <property type="match status" value="1"/>
</dbReference>
<sequence>MTTKSQRESASKLETKLLEILSKLTKEEENKYCADCGEKQPRWASHNLGVFVCINCAGLHRQLGVHISKIKSVNLDKWSPEQVQFMRLMGNAKAKAVYEAELPGNFIRPRAGPSMEHFLRAKYETRKYQLKGWIPPVAKASDLMADIESGSAVKSIKTINSHSTKSNLASQQCATHNPSNKNIIQPKVEASLIDLSDSVTPAVTVENKHSNDLDDLFGSFSCAPTIPQSMTSPITQTNDTSLLSLDLGKINVSEPTNGVQEKKSIDDIMSLFSSSTNAIQQPCASTFTMNTNNFFATPQITPSQKQIQSNDPFAGLVSFNSTSTKQTSNTDFFGSMGSQQLGKNDTTSNDPFGVFSSQPQQTAKVTTTTSVDPFEGLF</sequence>
<dbReference type="Gene3D" id="1.10.220.150">
    <property type="entry name" value="Arf GTPase activating protein"/>
    <property type="match status" value="1"/>
</dbReference>
<keyword evidence="2" id="KW-0479">Metal-binding</keyword>
<dbReference type="STRING" id="131310.A0A0N4ZUX2"/>
<reference evidence="9" key="1">
    <citation type="submission" date="2017-02" db="UniProtKB">
        <authorList>
            <consortium name="WormBaseParasite"/>
        </authorList>
    </citation>
    <scope>IDENTIFICATION</scope>
</reference>
<keyword evidence="4" id="KW-0862">Zinc</keyword>
<dbReference type="GO" id="GO:0005737">
    <property type="term" value="C:cytoplasm"/>
    <property type="evidence" value="ECO:0007669"/>
    <property type="project" value="TreeGrafter"/>
</dbReference>
<evidence type="ECO:0000313" key="8">
    <source>
        <dbReference type="Proteomes" id="UP000038045"/>
    </source>
</evidence>
<keyword evidence="3 5" id="KW-0863">Zinc-finger</keyword>
<dbReference type="InterPro" id="IPR044732">
    <property type="entry name" value="ArfGAP_SMAP1-like"/>
</dbReference>
<dbReference type="PRINTS" id="PR00405">
    <property type="entry name" value="REVINTRACTNG"/>
</dbReference>
<dbReference type="SMART" id="SM00105">
    <property type="entry name" value="ArfGap"/>
    <property type="match status" value="1"/>
</dbReference>
<keyword evidence="1" id="KW-0343">GTPase activation</keyword>
<dbReference type="InterPro" id="IPR051718">
    <property type="entry name" value="ARF_GTPase-activating"/>
</dbReference>
<dbReference type="GO" id="GO:0005096">
    <property type="term" value="F:GTPase activator activity"/>
    <property type="evidence" value="ECO:0007669"/>
    <property type="project" value="UniProtKB-KW"/>
</dbReference>
<dbReference type="SUPFAM" id="SSF57863">
    <property type="entry name" value="ArfGap/RecO-like zinc finger"/>
    <property type="match status" value="1"/>
</dbReference>
<proteinExistence type="predicted"/>
<dbReference type="Proteomes" id="UP000038045">
    <property type="component" value="Unplaced"/>
</dbReference>